<feature type="region of interest" description="Disordered" evidence="1">
    <location>
        <begin position="78"/>
        <end position="97"/>
    </location>
</feature>
<dbReference type="VEuPathDB" id="FungiDB:YALI1_E06641g"/>
<gene>
    <name evidence="2" type="ORF">YALI1_E06641g</name>
</gene>
<dbReference type="EMBL" id="CP017557">
    <property type="protein sequence ID" value="AOW05002.1"/>
    <property type="molecule type" value="Genomic_DNA"/>
</dbReference>
<name>A0A1D8NH93_YARLL</name>
<feature type="compositionally biased region" description="Pro residues" evidence="1">
    <location>
        <begin position="86"/>
        <end position="96"/>
    </location>
</feature>
<organism evidence="2 3">
    <name type="scientific">Yarrowia lipolytica</name>
    <name type="common">Candida lipolytica</name>
    <dbReference type="NCBI Taxonomy" id="4952"/>
    <lineage>
        <taxon>Eukaryota</taxon>
        <taxon>Fungi</taxon>
        <taxon>Dikarya</taxon>
        <taxon>Ascomycota</taxon>
        <taxon>Saccharomycotina</taxon>
        <taxon>Dipodascomycetes</taxon>
        <taxon>Dipodascales</taxon>
        <taxon>Dipodascales incertae sedis</taxon>
        <taxon>Yarrowia</taxon>
    </lineage>
</organism>
<accession>A0A1D8NH93</accession>
<protein>
    <submittedName>
        <fullName evidence="2">Uncharacterized protein</fullName>
    </submittedName>
</protein>
<reference evidence="2 3" key="1">
    <citation type="journal article" date="2016" name="PLoS ONE">
        <title>Sequence Assembly of Yarrowia lipolytica Strain W29/CLIB89 Shows Transposable Element Diversity.</title>
        <authorList>
            <person name="Magnan C."/>
            <person name="Yu J."/>
            <person name="Chang I."/>
            <person name="Jahn E."/>
            <person name="Kanomata Y."/>
            <person name="Wu J."/>
            <person name="Zeller M."/>
            <person name="Oakes M."/>
            <person name="Baldi P."/>
            <person name="Sandmeyer S."/>
        </authorList>
    </citation>
    <scope>NUCLEOTIDE SEQUENCE [LARGE SCALE GENOMIC DNA]</scope>
    <source>
        <strain evidence="3">CLIB89(W29)</strain>
    </source>
</reference>
<evidence type="ECO:0000256" key="1">
    <source>
        <dbReference type="SAM" id="MobiDB-lite"/>
    </source>
</evidence>
<proteinExistence type="predicted"/>
<dbReference type="RefSeq" id="XP_068139009.1">
    <property type="nucleotide sequence ID" value="XM_068282908.1"/>
</dbReference>
<dbReference type="Proteomes" id="UP000182444">
    <property type="component" value="Chromosome 1E"/>
</dbReference>
<dbReference type="AlphaFoldDB" id="A0A1D8NH93"/>
<evidence type="ECO:0000313" key="3">
    <source>
        <dbReference type="Proteomes" id="UP000182444"/>
    </source>
</evidence>
<dbReference type="GeneID" id="94583522"/>
<sequence length="129" mass="14550">MKCKQRTINELKYTLKMKNNSHLSSPHQLTVTFSKCRLFNYAGARDKIPNKIEGERSCATIWSCSESRINVPEMIQVPCGNASPSPGSPATPPPPLGTSQKGRILCFLHNESDKYKYSFLCEMNNLHFL</sequence>
<evidence type="ECO:0000313" key="2">
    <source>
        <dbReference type="EMBL" id="AOW05002.1"/>
    </source>
</evidence>